<proteinExistence type="predicted"/>
<evidence type="ECO:0000256" key="6">
    <source>
        <dbReference type="ARBA" id="ARBA00023273"/>
    </source>
</evidence>
<dbReference type="PANTHER" id="PTHR12086">
    <property type="entry name" value="EF-HAND DOMAIN C-TERMINAL CONTAINING PROTEIN"/>
    <property type="match status" value="1"/>
</dbReference>
<evidence type="ECO:0000256" key="5">
    <source>
        <dbReference type="ARBA" id="ARBA00023212"/>
    </source>
</evidence>
<evidence type="ECO:0000313" key="9">
    <source>
        <dbReference type="EMBL" id="CAD8519761.1"/>
    </source>
</evidence>
<evidence type="ECO:0000256" key="4">
    <source>
        <dbReference type="ARBA" id="ARBA00022737"/>
    </source>
</evidence>
<reference evidence="9" key="1">
    <citation type="submission" date="2021-01" db="EMBL/GenBank/DDBJ databases">
        <authorList>
            <person name="Corre E."/>
            <person name="Pelletier E."/>
            <person name="Niang G."/>
            <person name="Scheremetjew M."/>
            <person name="Finn R."/>
            <person name="Kale V."/>
            <person name="Holt S."/>
            <person name="Cochrane G."/>
            <person name="Meng A."/>
            <person name="Brown T."/>
            <person name="Cohen L."/>
        </authorList>
    </citation>
    <scope>NUCLEOTIDE SEQUENCE</scope>
    <source>
        <strain evidence="9">CCMP1723</strain>
    </source>
</reference>
<comment type="subcellular location">
    <subcellularLocation>
        <location evidence="1">Cell projection</location>
        <location evidence="1">Cilium</location>
    </subcellularLocation>
    <subcellularLocation>
        <location evidence="2">Cytoplasm</location>
        <location evidence="2">Cytoskeleton</location>
    </subcellularLocation>
</comment>
<feature type="domain" description="DM10" evidence="8">
    <location>
        <begin position="295"/>
        <end position="428"/>
    </location>
</feature>
<sequence length="722" mass="78603">MSLLNTDEWMRSVDVPVYAGNGEGAPRPRGVPQTLQFRNGIPFQTVTNRATAPPGPTAPWDKHDPRWGTNRPSTASNAAVPTRKPSWLAYDGMKLQWRGYFEDLETTKRTGLPRVRKCFITYHLEDGTVDVREPREVNSGIVQGPLLHRMPCDNANGERMSFRDIRVGEPVTIFSRTYNVLGCDEFTRSFLAKEGVRVPPEIPFPHERDPEPPKGQFKSAPSVMPAAAGAPPRLPDASGGGVSVRFNSDGVAVEVPTDGSDDGTLGSTGEKARPAPPSAIAGLKEAAGRQFLAYDRRVLRFFGTCEVPAGGDDARLVGSTRNFVVHYYLADDTVEVLEVMPGNAGREPYGKFLKRQKLPKATLAAGGYRYGVGIRPASDETLRARRREPDGFYHWRGLRVGGDVVVFGLVLTLRDCDEHTKAWYAAECGLTDDDFPSMPLPAGPPPIPARVVPPNVSGIGTDADSLNSVYRLVPKVPKKDVSFDEWLINQGQVMRFTGKLVDGPGKPPVPENEKARTFVVSFFLEDNTLAVYEPPVANSGYPGGKYLERRPARKTSGSNVYLRARDCHVGALLEIKGTWMRLNAADDATLAIMEARPKEFPGSDARAVVTALTQALARAGPSAAKELSRLCAVEDAKLGGGGAMVLNRAAFLNVMCELCAHAPGLGEFVDAQRLITLWRVLPKVSFDPSQTRLPAGVPREALGEDHALIADVFETLSVPFER</sequence>
<evidence type="ECO:0000259" key="8">
    <source>
        <dbReference type="PROSITE" id="PS51336"/>
    </source>
</evidence>
<organism evidence="9">
    <name type="scientific">Micromonas pusilla</name>
    <name type="common">Picoplanktonic green alga</name>
    <name type="synonym">Chromulina pusilla</name>
    <dbReference type="NCBI Taxonomy" id="38833"/>
    <lineage>
        <taxon>Eukaryota</taxon>
        <taxon>Viridiplantae</taxon>
        <taxon>Chlorophyta</taxon>
        <taxon>Mamiellophyceae</taxon>
        <taxon>Mamiellales</taxon>
        <taxon>Mamiellaceae</taxon>
        <taxon>Micromonas</taxon>
    </lineage>
</organism>
<feature type="region of interest" description="Disordered" evidence="7">
    <location>
        <begin position="254"/>
        <end position="276"/>
    </location>
</feature>
<protein>
    <recommendedName>
        <fullName evidence="8">DM10 domain-containing protein</fullName>
    </recommendedName>
</protein>
<dbReference type="SMART" id="SM00676">
    <property type="entry name" value="DM10"/>
    <property type="match status" value="3"/>
</dbReference>
<keyword evidence="5" id="KW-0206">Cytoskeleton</keyword>
<evidence type="ECO:0000256" key="1">
    <source>
        <dbReference type="ARBA" id="ARBA00004138"/>
    </source>
</evidence>
<evidence type="ECO:0000256" key="7">
    <source>
        <dbReference type="SAM" id="MobiDB-lite"/>
    </source>
</evidence>
<name>A0A7S0IEZ3_MICPS</name>
<dbReference type="AlphaFoldDB" id="A0A7S0IEZ3"/>
<feature type="region of interest" description="Disordered" evidence="7">
    <location>
        <begin position="202"/>
        <end position="230"/>
    </location>
</feature>
<accession>A0A7S0IEZ3</accession>
<dbReference type="GO" id="GO:0005929">
    <property type="term" value="C:cilium"/>
    <property type="evidence" value="ECO:0007669"/>
    <property type="project" value="UniProtKB-SubCell"/>
</dbReference>
<evidence type="ECO:0000256" key="2">
    <source>
        <dbReference type="ARBA" id="ARBA00004245"/>
    </source>
</evidence>
<keyword evidence="3" id="KW-0963">Cytoplasm</keyword>
<evidence type="ECO:0000256" key="3">
    <source>
        <dbReference type="ARBA" id="ARBA00022490"/>
    </source>
</evidence>
<feature type="region of interest" description="Disordered" evidence="7">
    <location>
        <begin position="46"/>
        <end position="80"/>
    </location>
</feature>
<gene>
    <name evidence="9" type="ORF">MCOM1403_LOCUS7187</name>
</gene>
<dbReference type="InterPro" id="IPR040193">
    <property type="entry name" value="EFHC1/EFHC2/EFHB"/>
</dbReference>
<feature type="compositionally biased region" description="Polar residues" evidence="7">
    <location>
        <begin position="70"/>
        <end position="79"/>
    </location>
</feature>
<dbReference type="PROSITE" id="PS51336">
    <property type="entry name" value="DM10"/>
    <property type="match status" value="3"/>
</dbReference>
<dbReference type="InterPro" id="IPR006602">
    <property type="entry name" value="DM10_dom"/>
</dbReference>
<feature type="domain" description="DM10" evidence="8">
    <location>
        <begin position="490"/>
        <end position="597"/>
    </location>
</feature>
<keyword evidence="6" id="KW-0966">Cell projection</keyword>
<dbReference type="GO" id="GO:0005856">
    <property type="term" value="C:cytoskeleton"/>
    <property type="evidence" value="ECO:0007669"/>
    <property type="project" value="UniProtKB-SubCell"/>
</dbReference>
<keyword evidence="4" id="KW-0677">Repeat</keyword>
<dbReference type="EMBL" id="HBEQ01008946">
    <property type="protein sequence ID" value="CAD8519761.1"/>
    <property type="molecule type" value="Transcribed_RNA"/>
</dbReference>
<feature type="domain" description="DM10" evidence="8">
    <location>
        <begin position="91"/>
        <end position="195"/>
    </location>
</feature>
<dbReference type="Pfam" id="PF06565">
    <property type="entry name" value="DM10_dom"/>
    <property type="match status" value="3"/>
</dbReference>
<dbReference type="Gene3D" id="2.30.29.170">
    <property type="match status" value="3"/>
</dbReference>